<dbReference type="GO" id="GO:0140662">
    <property type="term" value="F:ATP-dependent protein folding chaperone"/>
    <property type="evidence" value="ECO:0007669"/>
    <property type="project" value="InterPro"/>
</dbReference>
<protein>
    <recommendedName>
        <fullName evidence="6">Heat shock protein 70</fullName>
    </recommendedName>
</protein>
<dbReference type="PROSITE" id="PS00297">
    <property type="entry name" value="HSP70_1"/>
    <property type="match status" value="1"/>
</dbReference>
<dbReference type="EMBL" id="KI630319">
    <property type="protein sequence ID" value="EYU41697.1"/>
    <property type="molecule type" value="Genomic_DNA"/>
</dbReference>
<proteinExistence type="inferred from homology"/>
<dbReference type="InterPro" id="IPR043129">
    <property type="entry name" value="ATPase_NBD"/>
</dbReference>
<sequence length="71" mass="7712">MSGKRECPAIEIDLGTTYCCVAVWQNGRVEIIPNEVGNRTTPSYVGVTNSERLIGNAAENQVVVNPTNTIF</sequence>
<evidence type="ECO:0000256" key="2">
    <source>
        <dbReference type="ARBA" id="ARBA00022741"/>
    </source>
</evidence>
<dbReference type="Gene3D" id="3.30.420.40">
    <property type="match status" value="1"/>
</dbReference>
<accession>A0A022RMK0</accession>
<dbReference type="Pfam" id="PF00012">
    <property type="entry name" value="HSP70"/>
    <property type="match status" value="1"/>
</dbReference>
<dbReference type="PRINTS" id="PR00301">
    <property type="entry name" value="HEATSHOCK70"/>
</dbReference>
<evidence type="ECO:0000256" key="1">
    <source>
        <dbReference type="ARBA" id="ARBA00007381"/>
    </source>
</evidence>
<organism evidence="4 5">
    <name type="scientific">Erythranthe guttata</name>
    <name type="common">Yellow monkey flower</name>
    <name type="synonym">Mimulus guttatus</name>
    <dbReference type="NCBI Taxonomy" id="4155"/>
    <lineage>
        <taxon>Eukaryota</taxon>
        <taxon>Viridiplantae</taxon>
        <taxon>Streptophyta</taxon>
        <taxon>Embryophyta</taxon>
        <taxon>Tracheophyta</taxon>
        <taxon>Spermatophyta</taxon>
        <taxon>Magnoliopsida</taxon>
        <taxon>eudicotyledons</taxon>
        <taxon>Gunneridae</taxon>
        <taxon>Pentapetalae</taxon>
        <taxon>asterids</taxon>
        <taxon>lamiids</taxon>
        <taxon>Lamiales</taxon>
        <taxon>Phrymaceae</taxon>
        <taxon>Erythranthe</taxon>
    </lineage>
</organism>
<dbReference type="GO" id="GO:0005524">
    <property type="term" value="F:ATP binding"/>
    <property type="evidence" value="ECO:0007669"/>
    <property type="project" value="UniProtKB-KW"/>
</dbReference>
<evidence type="ECO:0000313" key="4">
    <source>
        <dbReference type="EMBL" id="EYU41697.1"/>
    </source>
</evidence>
<dbReference type="InterPro" id="IPR018181">
    <property type="entry name" value="Heat_shock_70_CS"/>
</dbReference>
<dbReference type="FunFam" id="3.30.420.40:FF:000028">
    <property type="entry name" value="heat shock 70 kDa protein-like"/>
    <property type="match status" value="1"/>
</dbReference>
<keyword evidence="3" id="KW-0067">ATP-binding</keyword>
<gene>
    <name evidence="4" type="ORF">MIMGU_mgv1a025338mg</name>
</gene>
<evidence type="ECO:0008006" key="6">
    <source>
        <dbReference type="Google" id="ProtNLM"/>
    </source>
</evidence>
<dbReference type="eggNOG" id="KOG0101">
    <property type="taxonomic scope" value="Eukaryota"/>
</dbReference>
<name>A0A022RMK0_ERYGU</name>
<comment type="similarity">
    <text evidence="1">Belongs to the heat shock protein 70 family.</text>
</comment>
<dbReference type="InterPro" id="IPR013126">
    <property type="entry name" value="Hsp_70_fam"/>
</dbReference>
<keyword evidence="5" id="KW-1185">Reference proteome</keyword>
<dbReference type="PANTHER" id="PTHR19375">
    <property type="entry name" value="HEAT SHOCK PROTEIN 70KDA"/>
    <property type="match status" value="1"/>
</dbReference>
<evidence type="ECO:0000313" key="5">
    <source>
        <dbReference type="Proteomes" id="UP000030748"/>
    </source>
</evidence>
<dbReference type="Proteomes" id="UP000030748">
    <property type="component" value="Unassembled WGS sequence"/>
</dbReference>
<reference evidence="4 5" key="1">
    <citation type="journal article" date="2013" name="Proc. Natl. Acad. Sci. U.S.A.">
        <title>Fine-scale variation in meiotic recombination in Mimulus inferred from population shotgun sequencing.</title>
        <authorList>
            <person name="Hellsten U."/>
            <person name="Wright K.M."/>
            <person name="Jenkins J."/>
            <person name="Shu S."/>
            <person name="Yuan Y."/>
            <person name="Wessler S.R."/>
            <person name="Schmutz J."/>
            <person name="Willis J.H."/>
            <person name="Rokhsar D.S."/>
        </authorList>
    </citation>
    <scope>NUCLEOTIDE SEQUENCE [LARGE SCALE GENOMIC DNA]</scope>
    <source>
        <strain evidence="5">cv. DUN x IM62</strain>
    </source>
</reference>
<dbReference type="STRING" id="4155.A0A022RMK0"/>
<feature type="non-terminal residue" evidence="4">
    <location>
        <position position="71"/>
    </location>
</feature>
<evidence type="ECO:0000256" key="3">
    <source>
        <dbReference type="ARBA" id="ARBA00022840"/>
    </source>
</evidence>
<keyword evidence="2" id="KW-0547">Nucleotide-binding</keyword>
<dbReference type="SUPFAM" id="SSF53067">
    <property type="entry name" value="Actin-like ATPase domain"/>
    <property type="match status" value="1"/>
</dbReference>
<dbReference type="AlphaFoldDB" id="A0A022RMK0"/>